<dbReference type="InterPro" id="IPR012902">
    <property type="entry name" value="N_methyl_site"/>
</dbReference>
<sequence>MKTASIHGRGFTLLELMIASALGIIVITTGLAVGAQMQKRALFEEQTMMAQVTGRAVKDVILNDVWRAGVGMGNTPISFSNTDERSAITVWRKPDLTAGVLPAMPADPTFVQAPTTDLASDALQIYWGETNGALTLAQCFSGKVRDGNTFCAPPAASTALATPGPTSAIMVSGGTRLACPVTITGVIPGSGLSTSTINIDGTPTPSTACNNTSAAWAATSSSPSDVVNWMAMRLGGVTYRVNWRNNIPTLEYQPAGQAGWSVLSRDVEQLTVREGIIDFGETDHSLEWFPSDGTLPAPPVAHPAISECTLAKFDTTACSLGSQEADGSAVVRPATNLELIKKLRQRVRQLEVTLVIRTRRANQDAVQPGVDDEGFVRDGYSRRRFTFTVEPRNFMSVGTFKLPTGGGTP</sequence>
<dbReference type="Pfam" id="PF07963">
    <property type="entry name" value="N_methyl"/>
    <property type="match status" value="1"/>
</dbReference>
<dbReference type="EMBL" id="RAWE01000021">
    <property type="protein sequence ID" value="RKH05194.1"/>
    <property type="molecule type" value="Genomic_DNA"/>
</dbReference>
<gene>
    <name evidence="2" type="ORF">D7X32_08870</name>
</gene>
<organism evidence="2 3">
    <name type="scientific">Corallococcus carmarthensis</name>
    <dbReference type="NCBI Taxonomy" id="2316728"/>
    <lineage>
        <taxon>Bacteria</taxon>
        <taxon>Pseudomonadati</taxon>
        <taxon>Myxococcota</taxon>
        <taxon>Myxococcia</taxon>
        <taxon>Myxococcales</taxon>
        <taxon>Cystobacterineae</taxon>
        <taxon>Myxococcaceae</taxon>
        <taxon>Corallococcus</taxon>
    </lineage>
</organism>
<protein>
    <submittedName>
        <fullName evidence="2">Prepilin-type N-terminal cleavage/methylation domain-containing protein</fullName>
    </submittedName>
</protein>
<comment type="caution">
    <text evidence="2">The sequence shown here is derived from an EMBL/GenBank/DDBJ whole genome shotgun (WGS) entry which is preliminary data.</text>
</comment>
<keyword evidence="3" id="KW-1185">Reference proteome</keyword>
<keyword evidence="1" id="KW-0472">Membrane</keyword>
<name>A0A3A8KT73_9BACT</name>
<dbReference type="NCBIfam" id="TIGR02532">
    <property type="entry name" value="IV_pilin_GFxxxE"/>
    <property type="match status" value="1"/>
</dbReference>
<evidence type="ECO:0000313" key="2">
    <source>
        <dbReference type="EMBL" id="RKH05194.1"/>
    </source>
</evidence>
<dbReference type="RefSeq" id="WP_120602076.1">
    <property type="nucleotide sequence ID" value="NZ_JABFJX010000008.1"/>
</dbReference>
<keyword evidence="1" id="KW-1133">Transmembrane helix</keyword>
<accession>A0A3A8KT73</accession>
<evidence type="ECO:0000313" key="3">
    <source>
        <dbReference type="Proteomes" id="UP000268313"/>
    </source>
</evidence>
<dbReference type="Proteomes" id="UP000268313">
    <property type="component" value="Unassembled WGS sequence"/>
</dbReference>
<dbReference type="AlphaFoldDB" id="A0A3A8KT73"/>
<dbReference type="OrthoDB" id="5497241at2"/>
<evidence type="ECO:0000256" key="1">
    <source>
        <dbReference type="SAM" id="Phobius"/>
    </source>
</evidence>
<proteinExistence type="predicted"/>
<keyword evidence="1" id="KW-0812">Transmembrane</keyword>
<reference evidence="3" key="1">
    <citation type="submission" date="2018-09" db="EMBL/GenBank/DDBJ databases">
        <authorList>
            <person name="Livingstone P.G."/>
            <person name="Whitworth D.E."/>
        </authorList>
    </citation>
    <scope>NUCLEOTIDE SEQUENCE [LARGE SCALE GENOMIC DNA]</scope>
    <source>
        <strain evidence="3">CA043D</strain>
    </source>
</reference>
<feature type="transmembrane region" description="Helical" evidence="1">
    <location>
        <begin position="12"/>
        <end position="33"/>
    </location>
</feature>